<dbReference type="VEuPathDB" id="FungiDB:PLEOSDRAFT_160139"/>
<dbReference type="HOGENOM" id="CLU_030040_0_0_1"/>
<feature type="chain" id="PRO_5001642471" description="IgA peptidase M64-domain-containing protein" evidence="1">
    <location>
        <begin position="19"/>
        <end position="539"/>
    </location>
</feature>
<keyword evidence="1" id="KW-0732">Signal</keyword>
<protein>
    <recommendedName>
        <fullName evidence="4">IgA peptidase M64-domain-containing protein</fullName>
    </recommendedName>
</protein>
<name>A0A067NPD5_PLEO1</name>
<evidence type="ECO:0000313" key="3">
    <source>
        <dbReference type="Proteomes" id="UP000027073"/>
    </source>
</evidence>
<gene>
    <name evidence="2" type="ORF">PLEOSDRAFT_160139</name>
</gene>
<dbReference type="Pfam" id="PF09471">
    <property type="entry name" value="Peptidase_M64"/>
    <property type="match status" value="1"/>
</dbReference>
<feature type="signal peptide" evidence="1">
    <location>
        <begin position="1"/>
        <end position="18"/>
    </location>
</feature>
<dbReference type="OrthoDB" id="2961863at2759"/>
<proteinExistence type="predicted"/>
<reference evidence="3" key="1">
    <citation type="journal article" date="2014" name="Proc. Natl. Acad. Sci. U.S.A.">
        <title>Extensive sampling of basidiomycete genomes demonstrates inadequacy of the white-rot/brown-rot paradigm for wood decay fungi.</title>
        <authorList>
            <person name="Riley R."/>
            <person name="Salamov A.A."/>
            <person name="Brown D.W."/>
            <person name="Nagy L.G."/>
            <person name="Floudas D."/>
            <person name="Held B.W."/>
            <person name="Levasseur A."/>
            <person name="Lombard V."/>
            <person name="Morin E."/>
            <person name="Otillar R."/>
            <person name="Lindquist E.A."/>
            <person name="Sun H."/>
            <person name="LaButti K.M."/>
            <person name="Schmutz J."/>
            <person name="Jabbour D."/>
            <person name="Luo H."/>
            <person name="Baker S.E."/>
            <person name="Pisabarro A.G."/>
            <person name="Walton J.D."/>
            <person name="Blanchette R.A."/>
            <person name="Henrissat B."/>
            <person name="Martin F."/>
            <person name="Cullen D."/>
            <person name="Hibbett D.S."/>
            <person name="Grigoriev I.V."/>
        </authorList>
    </citation>
    <scope>NUCLEOTIDE SEQUENCE [LARGE SCALE GENOMIC DNA]</scope>
    <source>
        <strain evidence="3">PC15</strain>
    </source>
</reference>
<sequence length="539" mass="59151">MLFLQLLSLLVAPAQILGHKAYPDRIAGADGTGTSKCPSSDENLHDKQYALKLGRRVSNATPPPLEIEPLIVSGAITNRADLVFFSDGYLPEERGKFIDDAMRLAQDISANQTFYTVKPLLNFWAAFSPSNESGIGVGGKPKDTPFGLYRDGTELRAVYYSKEDVALAACGSLGDQCDYAILLGNDPLYGGLGGQFTVITSSLANGPLVLRHELGHSIIEVGEEYDGGFAYFGPNAADTADEPLPWAHWLTKPEANGTARPERSVMPFQVYPWTILNTTAPWVLNFTSSGSFSRHLIRFSLSGLPEASDLKVELDGIDLGWVPKEDIGVDRWHYDIYRDEPLSGGTHQVAFTLVNKDREGVAQLCSAEGLEFGNEDEFNATPGFYGAFPTYSDQNRTSYRPTNEDCLMRVVTATNFCKACIEGLWLALLQDINLIDNTTQACVTADNGTFITLGVQLVPVGQFREAPSPTAETYEIMWQKDGRILESFTNKTSVRLDDSSDALGNYSVAVRFITEEVRVDPKERLRDTANFEVTKKCGA</sequence>
<dbReference type="Gene3D" id="3.40.390.10">
    <property type="entry name" value="Collagenase (Catalytic Domain)"/>
    <property type="match status" value="1"/>
</dbReference>
<evidence type="ECO:0008006" key="4">
    <source>
        <dbReference type="Google" id="ProtNLM"/>
    </source>
</evidence>
<dbReference type="InParanoid" id="A0A067NPD5"/>
<evidence type="ECO:0000256" key="1">
    <source>
        <dbReference type="SAM" id="SignalP"/>
    </source>
</evidence>
<dbReference type="InterPro" id="IPR024079">
    <property type="entry name" value="MetalloPept_cat_dom_sf"/>
</dbReference>
<dbReference type="AlphaFoldDB" id="A0A067NPD5"/>
<dbReference type="GO" id="GO:0008237">
    <property type="term" value="F:metallopeptidase activity"/>
    <property type="evidence" value="ECO:0007669"/>
    <property type="project" value="InterPro"/>
</dbReference>
<dbReference type="Proteomes" id="UP000027073">
    <property type="component" value="Unassembled WGS sequence"/>
</dbReference>
<dbReference type="EMBL" id="KL198010">
    <property type="protein sequence ID" value="KDQ25501.1"/>
    <property type="molecule type" value="Genomic_DNA"/>
</dbReference>
<accession>A0A067NPD5</accession>
<evidence type="ECO:0000313" key="2">
    <source>
        <dbReference type="EMBL" id="KDQ25501.1"/>
    </source>
</evidence>
<dbReference type="InterPro" id="IPR019026">
    <property type="entry name" value="Peptidase_M64_IgA"/>
</dbReference>
<organism evidence="2 3">
    <name type="scientific">Pleurotus ostreatus (strain PC15)</name>
    <name type="common">Oyster mushroom</name>
    <dbReference type="NCBI Taxonomy" id="1137138"/>
    <lineage>
        <taxon>Eukaryota</taxon>
        <taxon>Fungi</taxon>
        <taxon>Dikarya</taxon>
        <taxon>Basidiomycota</taxon>
        <taxon>Agaricomycotina</taxon>
        <taxon>Agaricomycetes</taxon>
        <taxon>Agaricomycetidae</taxon>
        <taxon>Agaricales</taxon>
        <taxon>Pleurotineae</taxon>
        <taxon>Pleurotaceae</taxon>
        <taxon>Pleurotus</taxon>
    </lineage>
</organism>